<dbReference type="EMBL" id="UFAJ01001016">
    <property type="protein sequence ID" value="SSD61953.1"/>
    <property type="molecule type" value="Genomic_DNA"/>
</dbReference>
<name>A0A376BB92_9ASCO</name>
<gene>
    <name evidence="6" type="ORF">SCODWIG_03714</name>
</gene>
<sequence>MSPKPIVLRLGKFLFAKEAWERLGSKAEIITVPDSTTRETFLAGLKDPNSPLSKVQFITRTFASVKQTGRFDKELCEALPSTCKGIQHMGAGYDQIDVKWFLERGIQVGHVPHAVNEATADDHVFLLLGALRNFSIGNRLLLEGKWADAKGNATAPAAGTPIGHDPQGKIVGVLGLGGIGRTIVDRLKPFGFAKFIYHNRHKLSSDLENGCEYVTFDELLAQSDVISVNIPLNAGTRHILNKEAFGKMKDGVVIVNTARGAVIDEAALIDALKSGKVRSAGLDVFEHEPTVPKELLEMPQVLGLPHMGTHTVETILRMENIVVENVENYFETGKIKNIVPEMQGKF</sequence>
<accession>A0A376BB92</accession>
<feature type="domain" description="D-isomer specific 2-hydroxyacid dehydrogenase NAD-binding" evidence="5">
    <location>
        <begin position="125"/>
        <end position="308"/>
    </location>
</feature>
<organism evidence="6 7">
    <name type="scientific">Saccharomycodes ludwigii</name>
    <dbReference type="NCBI Taxonomy" id="36035"/>
    <lineage>
        <taxon>Eukaryota</taxon>
        <taxon>Fungi</taxon>
        <taxon>Dikarya</taxon>
        <taxon>Ascomycota</taxon>
        <taxon>Saccharomycotina</taxon>
        <taxon>Saccharomycetes</taxon>
        <taxon>Saccharomycodales</taxon>
        <taxon>Saccharomycodaceae</taxon>
        <taxon>Saccharomycodes</taxon>
    </lineage>
</organism>
<protein>
    <submittedName>
        <fullName evidence="6">Probable Glyoxylate reductase 1</fullName>
    </submittedName>
</protein>
<evidence type="ECO:0000259" key="5">
    <source>
        <dbReference type="Pfam" id="PF02826"/>
    </source>
</evidence>
<dbReference type="OrthoDB" id="9991913at2759"/>
<feature type="domain" description="D-isomer specific 2-hydroxyacid dehydrogenase catalytic" evidence="4">
    <location>
        <begin position="64"/>
        <end position="339"/>
    </location>
</feature>
<dbReference type="AlphaFoldDB" id="A0A376BB92"/>
<evidence type="ECO:0000259" key="4">
    <source>
        <dbReference type="Pfam" id="PF00389"/>
    </source>
</evidence>
<dbReference type="Gene3D" id="3.40.50.720">
    <property type="entry name" value="NAD(P)-binding Rossmann-like Domain"/>
    <property type="match status" value="2"/>
</dbReference>
<evidence type="ECO:0000256" key="2">
    <source>
        <dbReference type="ARBA" id="ARBA00023002"/>
    </source>
</evidence>
<dbReference type="InterPro" id="IPR006139">
    <property type="entry name" value="D-isomer_2_OHA_DH_cat_dom"/>
</dbReference>
<dbReference type="InterPro" id="IPR036291">
    <property type="entry name" value="NAD(P)-bd_dom_sf"/>
</dbReference>
<dbReference type="PROSITE" id="PS00670">
    <property type="entry name" value="D_2_HYDROXYACID_DH_2"/>
    <property type="match status" value="1"/>
</dbReference>
<dbReference type="Pfam" id="PF00389">
    <property type="entry name" value="2-Hacid_dh"/>
    <property type="match status" value="1"/>
</dbReference>
<dbReference type="GO" id="GO:0051287">
    <property type="term" value="F:NAD binding"/>
    <property type="evidence" value="ECO:0007669"/>
    <property type="project" value="InterPro"/>
</dbReference>
<dbReference type="FunFam" id="3.40.50.720:FF:000026">
    <property type="entry name" value="Glyoxylate/hydroxypyruvate reductase B"/>
    <property type="match status" value="1"/>
</dbReference>
<dbReference type="SUPFAM" id="SSF51735">
    <property type="entry name" value="NAD(P)-binding Rossmann-fold domains"/>
    <property type="match status" value="1"/>
</dbReference>
<evidence type="ECO:0000313" key="7">
    <source>
        <dbReference type="Proteomes" id="UP000262825"/>
    </source>
</evidence>
<keyword evidence="2 3" id="KW-0560">Oxidoreductase</keyword>
<dbReference type="InterPro" id="IPR029753">
    <property type="entry name" value="D-isomer_DH_CS"/>
</dbReference>
<proteinExistence type="inferred from homology"/>
<dbReference type="GO" id="GO:0005829">
    <property type="term" value="C:cytosol"/>
    <property type="evidence" value="ECO:0007669"/>
    <property type="project" value="TreeGrafter"/>
</dbReference>
<dbReference type="CDD" id="cd12168">
    <property type="entry name" value="Mand_dh_like"/>
    <property type="match status" value="1"/>
</dbReference>
<dbReference type="PROSITE" id="PS00671">
    <property type="entry name" value="D_2_HYDROXYACID_DH_3"/>
    <property type="match status" value="1"/>
</dbReference>
<evidence type="ECO:0000256" key="1">
    <source>
        <dbReference type="ARBA" id="ARBA00005854"/>
    </source>
</evidence>
<evidence type="ECO:0000256" key="3">
    <source>
        <dbReference type="RuleBase" id="RU003719"/>
    </source>
</evidence>
<evidence type="ECO:0000313" key="6">
    <source>
        <dbReference type="EMBL" id="SSD61953.1"/>
    </source>
</evidence>
<dbReference type="InterPro" id="IPR006140">
    <property type="entry name" value="D-isomer_DH_NAD-bd"/>
</dbReference>
<dbReference type="PANTHER" id="PTHR10996:SF257">
    <property type="entry name" value="GLYOXYLATE REDUCTASE 1"/>
    <property type="match status" value="1"/>
</dbReference>
<reference evidence="7" key="1">
    <citation type="submission" date="2018-06" db="EMBL/GenBank/DDBJ databases">
        <authorList>
            <person name="Guldener U."/>
        </authorList>
    </citation>
    <scope>NUCLEOTIDE SEQUENCE [LARGE SCALE GENOMIC DNA]</scope>
    <source>
        <strain evidence="7">UTAD17</strain>
    </source>
</reference>
<dbReference type="Proteomes" id="UP000262825">
    <property type="component" value="Unassembled WGS sequence"/>
</dbReference>
<dbReference type="InterPro" id="IPR029752">
    <property type="entry name" value="D-isomer_DH_CS1"/>
</dbReference>
<keyword evidence="7" id="KW-1185">Reference proteome</keyword>
<dbReference type="SUPFAM" id="SSF52283">
    <property type="entry name" value="Formate/glycerate dehydrogenase catalytic domain-like"/>
    <property type="match status" value="1"/>
</dbReference>
<dbReference type="Pfam" id="PF02826">
    <property type="entry name" value="2-Hacid_dh_C"/>
    <property type="match status" value="1"/>
</dbReference>
<dbReference type="GO" id="GO:0030267">
    <property type="term" value="F:glyoxylate reductase (NADPH) activity"/>
    <property type="evidence" value="ECO:0007669"/>
    <property type="project" value="TreeGrafter"/>
</dbReference>
<dbReference type="GO" id="GO:0016618">
    <property type="term" value="F:hydroxypyruvate reductase [NAD(P)H] activity"/>
    <property type="evidence" value="ECO:0007669"/>
    <property type="project" value="TreeGrafter"/>
</dbReference>
<dbReference type="PROSITE" id="PS00065">
    <property type="entry name" value="D_2_HYDROXYACID_DH_1"/>
    <property type="match status" value="1"/>
</dbReference>
<dbReference type="InterPro" id="IPR050223">
    <property type="entry name" value="D-isomer_2-hydroxyacid_DH"/>
</dbReference>
<dbReference type="PANTHER" id="PTHR10996">
    <property type="entry name" value="2-HYDROXYACID DEHYDROGENASE-RELATED"/>
    <property type="match status" value="1"/>
</dbReference>
<comment type="similarity">
    <text evidence="1 3">Belongs to the D-isomer specific 2-hydroxyacid dehydrogenase family.</text>
</comment>
<dbReference type="VEuPathDB" id="FungiDB:SCODWIG_03714"/>